<name>A0A1V4KCU6_PATFA</name>
<organism evidence="1 2">
    <name type="scientific">Patagioenas fasciata monilis</name>
    <dbReference type="NCBI Taxonomy" id="372326"/>
    <lineage>
        <taxon>Eukaryota</taxon>
        <taxon>Metazoa</taxon>
        <taxon>Chordata</taxon>
        <taxon>Craniata</taxon>
        <taxon>Vertebrata</taxon>
        <taxon>Euteleostomi</taxon>
        <taxon>Archelosauria</taxon>
        <taxon>Archosauria</taxon>
        <taxon>Dinosauria</taxon>
        <taxon>Saurischia</taxon>
        <taxon>Theropoda</taxon>
        <taxon>Coelurosauria</taxon>
        <taxon>Aves</taxon>
        <taxon>Neognathae</taxon>
        <taxon>Neoaves</taxon>
        <taxon>Columbimorphae</taxon>
        <taxon>Columbiformes</taxon>
        <taxon>Columbidae</taxon>
        <taxon>Patagioenas</taxon>
    </lineage>
</organism>
<gene>
    <name evidence="1" type="ORF">AV530_006187</name>
</gene>
<accession>A0A1V4KCU6</accession>
<dbReference type="Proteomes" id="UP000190648">
    <property type="component" value="Unassembled WGS sequence"/>
</dbReference>
<sequence>MSLGLVVPPPTFPMENISSQGNVAMGLDLHGWLERSQISMMSMGLVVPAPMVPMENISSQNNVAMELNLHGWFGRSRINLHDVHGLGGATTDVPNGEHLQPR</sequence>
<keyword evidence="2" id="KW-1185">Reference proteome</keyword>
<proteinExistence type="predicted"/>
<dbReference type="AlphaFoldDB" id="A0A1V4KCU6"/>
<protein>
    <submittedName>
        <fullName evidence="1">Uncharacterized protein</fullName>
    </submittedName>
</protein>
<comment type="caution">
    <text evidence="1">The sequence shown here is derived from an EMBL/GenBank/DDBJ whole genome shotgun (WGS) entry which is preliminary data.</text>
</comment>
<evidence type="ECO:0000313" key="1">
    <source>
        <dbReference type="EMBL" id="OPJ82289.1"/>
    </source>
</evidence>
<evidence type="ECO:0000313" key="2">
    <source>
        <dbReference type="Proteomes" id="UP000190648"/>
    </source>
</evidence>
<dbReference type="EMBL" id="LSYS01003706">
    <property type="protein sequence ID" value="OPJ82289.1"/>
    <property type="molecule type" value="Genomic_DNA"/>
</dbReference>
<reference evidence="1 2" key="1">
    <citation type="submission" date="2016-02" db="EMBL/GenBank/DDBJ databases">
        <title>Band-tailed pigeon sequencing and assembly.</title>
        <authorList>
            <person name="Soares A.E."/>
            <person name="Novak B.J."/>
            <person name="Rice E.S."/>
            <person name="O'Connell B."/>
            <person name="Chang D."/>
            <person name="Weber S."/>
            <person name="Shapiro B."/>
        </authorList>
    </citation>
    <scope>NUCLEOTIDE SEQUENCE [LARGE SCALE GENOMIC DNA]</scope>
    <source>
        <strain evidence="1">BTP2013</strain>
        <tissue evidence="1">Blood</tissue>
    </source>
</reference>